<feature type="transmembrane region" description="Helical" evidence="1">
    <location>
        <begin position="29"/>
        <end position="54"/>
    </location>
</feature>
<sequence length="72" mass="8389">MKIALPTKMQNFAKNIARLQFETMGKDQILMNVLSTFLVSNIPTIVLLTLYFGIRERMKIRSEIDKMNIKDL</sequence>
<evidence type="ECO:0000313" key="3">
    <source>
        <dbReference type="Proteomes" id="UP001595916"/>
    </source>
</evidence>
<dbReference type="RefSeq" id="WP_379789163.1">
    <property type="nucleotide sequence ID" value="NZ_JBHSHL010000052.1"/>
</dbReference>
<keyword evidence="3" id="KW-1185">Reference proteome</keyword>
<protein>
    <submittedName>
        <fullName evidence="2">Uncharacterized protein</fullName>
    </submittedName>
</protein>
<gene>
    <name evidence="2" type="ORF">ACFO4R_10880</name>
</gene>
<reference evidence="3" key="1">
    <citation type="journal article" date="2019" name="Int. J. Syst. Evol. Microbiol.">
        <title>The Global Catalogue of Microorganisms (GCM) 10K type strain sequencing project: providing services to taxonomists for standard genome sequencing and annotation.</title>
        <authorList>
            <consortium name="The Broad Institute Genomics Platform"/>
            <consortium name="The Broad Institute Genome Sequencing Center for Infectious Disease"/>
            <person name="Wu L."/>
            <person name="Ma J."/>
        </authorList>
    </citation>
    <scope>NUCLEOTIDE SEQUENCE [LARGE SCALE GENOMIC DNA]</scope>
    <source>
        <strain evidence="3">CCUG 46385</strain>
    </source>
</reference>
<organism evidence="2 3">
    <name type="scientific">Filifactor villosus</name>
    <dbReference type="NCBI Taxonomy" id="29374"/>
    <lineage>
        <taxon>Bacteria</taxon>
        <taxon>Bacillati</taxon>
        <taxon>Bacillota</taxon>
        <taxon>Clostridia</taxon>
        <taxon>Peptostreptococcales</taxon>
        <taxon>Filifactoraceae</taxon>
        <taxon>Filifactor</taxon>
    </lineage>
</organism>
<evidence type="ECO:0000256" key="1">
    <source>
        <dbReference type="SAM" id="Phobius"/>
    </source>
</evidence>
<evidence type="ECO:0000313" key="2">
    <source>
        <dbReference type="EMBL" id="MFC4805574.1"/>
    </source>
</evidence>
<keyword evidence="1" id="KW-1133">Transmembrane helix</keyword>
<keyword evidence="1" id="KW-0472">Membrane</keyword>
<name>A0ABV9QSU8_9FIRM</name>
<keyword evidence="1" id="KW-0812">Transmembrane</keyword>
<comment type="caution">
    <text evidence="2">The sequence shown here is derived from an EMBL/GenBank/DDBJ whole genome shotgun (WGS) entry which is preliminary data.</text>
</comment>
<dbReference type="Proteomes" id="UP001595916">
    <property type="component" value="Unassembled WGS sequence"/>
</dbReference>
<proteinExistence type="predicted"/>
<dbReference type="EMBL" id="JBHSHL010000052">
    <property type="protein sequence ID" value="MFC4805574.1"/>
    <property type="molecule type" value="Genomic_DNA"/>
</dbReference>
<accession>A0ABV9QSU8</accession>